<dbReference type="Gene3D" id="1.10.150.20">
    <property type="entry name" value="5' to 3' exonuclease, C-terminal subdomain"/>
    <property type="match status" value="1"/>
</dbReference>
<dbReference type="NCBIfam" id="TIGR00608">
    <property type="entry name" value="radc"/>
    <property type="match status" value="1"/>
</dbReference>
<proteinExistence type="inferred from homology"/>
<evidence type="ECO:0000256" key="5">
    <source>
        <dbReference type="ARBA" id="ARBA00022833"/>
    </source>
</evidence>
<dbReference type="GO" id="GO:0046872">
    <property type="term" value="F:metal ion binding"/>
    <property type="evidence" value="ECO:0007669"/>
    <property type="project" value="UniProtKB-KW"/>
</dbReference>
<keyword evidence="6" id="KW-0482">Metalloprotease</keyword>
<evidence type="ECO:0000313" key="9">
    <source>
        <dbReference type="EMBL" id="SDK33374.1"/>
    </source>
</evidence>
<feature type="domain" description="MPN" evidence="8">
    <location>
        <begin position="103"/>
        <end position="225"/>
    </location>
</feature>
<keyword evidence="3" id="KW-0479">Metal-binding</keyword>
<dbReference type="PROSITE" id="PS50249">
    <property type="entry name" value="MPN"/>
    <property type="match status" value="1"/>
</dbReference>
<dbReference type="NCBIfam" id="NF000642">
    <property type="entry name" value="PRK00024.1"/>
    <property type="match status" value="1"/>
</dbReference>
<dbReference type="Pfam" id="PF20582">
    <property type="entry name" value="UPF0758_N"/>
    <property type="match status" value="1"/>
</dbReference>
<evidence type="ECO:0000256" key="2">
    <source>
        <dbReference type="ARBA" id="ARBA00022670"/>
    </source>
</evidence>
<dbReference type="PANTHER" id="PTHR30471">
    <property type="entry name" value="DNA REPAIR PROTEIN RADC"/>
    <property type="match status" value="1"/>
</dbReference>
<accession>A0A1G9B2R6</accession>
<dbReference type="GO" id="GO:0006508">
    <property type="term" value="P:proteolysis"/>
    <property type="evidence" value="ECO:0007669"/>
    <property type="project" value="UniProtKB-KW"/>
</dbReference>
<name>A0A1G9B2R6_9LACT</name>
<evidence type="ECO:0000259" key="8">
    <source>
        <dbReference type="PROSITE" id="PS50249"/>
    </source>
</evidence>
<protein>
    <submittedName>
        <fullName evidence="9">DNA replication and repair protein RadC</fullName>
    </submittedName>
</protein>
<dbReference type="Gene3D" id="3.40.140.10">
    <property type="entry name" value="Cytidine Deaminase, domain 2"/>
    <property type="match status" value="1"/>
</dbReference>
<dbReference type="InterPro" id="IPR025657">
    <property type="entry name" value="RadC_JAB"/>
</dbReference>
<keyword evidence="10" id="KW-1185">Reference proteome</keyword>
<keyword evidence="4" id="KW-0378">Hydrolase</keyword>
<dbReference type="InterPro" id="IPR020891">
    <property type="entry name" value="UPF0758_CS"/>
</dbReference>
<gene>
    <name evidence="9" type="ORF">SAMN04488098_10249</name>
</gene>
<dbReference type="SUPFAM" id="SSF47781">
    <property type="entry name" value="RuvA domain 2-like"/>
    <property type="match status" value="1"/>
</dbReference>
<dbReference type="GO" id="GO:0008237">
    <property type="term" value="F:metallopeptidase activity"/>
    <property type="evidence" value="ECO:0007669"/>
    <property type="project" value="UniProtKB-KW"/>
</dbReference>
<dbReference type="EMBL" id="FNFK01000024">
    <property type="protein sequence ID" value="SDK33374.1"/>
    <property type="molecule type" value="Genomic_DNA"/>
</dbReference>
<evidence type="ECO:0000256" key="3">
    <source>
        <dbReference type="ARBA" id="ARBA00022723"/>
    </source>
</evidence>
<evidence type="ECO:0000256" key="7">
    <source>
        <dbReference type="RuleBase" id="RU003797"/>
    </source>
</evidence>
<sequence>MQKFTDLPVESRPRERLKEYGQSALANHELLAILLRTGTRDQNVLQLSLQVFSHFDDLYMLKNASLEELMEIPGIGKAKAVELLAAIELGRRMSHTPIVKEGAVTSSQYIGQILLDELKDFQQEHVVALLLNTKNEIIKKETIFKGSLNSSVAHPREIFKAAIKCSAARLIIAHNHPSGNPEPSDADLSFTQRMSEAGRLIGIELLDHFIIGDNSYISLKEMGAL</sequence>
<dbReference type="CDD" id="cd08071">
    <property type="entry name" value="MPN_DUF2466"/>
    <property type="match status" value="1"/>
</dbReference>
<dbReference type="Proteomes" id="UP000199433">
    <property type="component" value="Unassembled WGS sequence"/>
</dbReference>
<evidence type="ECO:0000313" key="10">
    <source>
        <dbReference type="Proteomes" id="UP000199433"/>
    </source>
</evidence>
<evidence type="ECO:0000256" key="4">
    <source>
        <dbReference type="ARBA" id="ARBA00022801"/>
    </source>
</evidence>
<keyword evidence="5" id="KW-0862">Zinc</keyword>
<reference evidence="10" key="1">
    <citation type="submission" date="2016-10" db="EMBL/GenBank/DDBJ databases">
        <authorList>
            <person name="Varghese N."/>
            <person name="Submissions S."/>
        </authorList>
    </citation>
    <scope>NUCLEOTIDE SEQUENCE [LARGE SCALE GENOMIC DNA]</scope>
    <source>
        <strain evidence="10">DSM 19181</strain>
    </source>
</reference>
<evidence type="ECO:0000256" key="1">
    <source>
        <dbReference type="ARBA" id="ARBA00010243"/>
    </source>
</evidence>
<keyword evidence="2" id="KW-0645">Protease</keyword>
<dbReference type="InterPro" id="IPR001405">
    <property type="entry name" value="UPF0758"/>
</dbReference>
<dbReference type="InterPro" id="IPR037518">
    <property type="entry name" value="MPN"/>
</dbReference>
<dbReference type="AlphaFoldDB" id="A0A1G9B2R6"/>
<evidence type="ECO:0000256" key="6">
    <source>
        <dbReference type="ARBA" id="ARBA00023049"/>
    </source>
</evidence>
<comment type="similarity">
    <text evidence="1 7">Belongs to the UPF0758 family.</text>
</comment>
<dbReference type="SUPFAM" id="SSF102712">
    <property type="entry name" value="JAB1/MPN domain"/>
    <property type="match status" value="1"/>
</dbReference>
<dbReference type="STRING" id="426701.SAMN04488098_10249"/>
<dbReference type="InterPro" id="IPR010994">
    <property type="entry name" value="RuvA_2-like"/>
</dbReference>
<dbReference type="PANTHER" id="PTHR30471:SF3">
    <property type="entry name" value="UPF0758 PROTEIN YEES-RELATED"/>
    <property type="match status" value="1"/>
</dbReference>
<dbReference type="PROSITE" id="PS01302">
    <property type="entry name" value="UPF0758"/>
    <property type="match status" value="1"/>
</dbReference>
<dbReference type="Pfam" id="PF04002">
    <property type="entry name" value="RadC"/>
    <property type="match status" value="1"/>
</dbReference>
<organism evidence="9 10">
    <name type="scientific">Alkalibacterium thalassium</name>
    <dbReference type="NCBI Taxonomy" id="426701"/>
    <lineage>
        <taxon>Bacteria</taxon>
        <taxon>Bacillati</taxon>
        <taxon>Bacillota</taxon>
        <taxon>Bacilli</taxon>
        <taxon>Lactobacillales</taxon>
        <taxon>Carnobacteriaceae</taxon>
        <taxon>Alkalibacterium</taxon>
    </lineage>
</organism>
<dbReference type="InterPro" id="IPR046778">
    <property type="entry name" value="UPF0758_N"/>
</dbReference>